<gene>
    <name evidence="3" type="ORF">VV02_05220</name>
</gene>
<dbReference type="Gene3D" id="1.10.10.10">
    <property type="entry name" value="Winged helix-like DNA-binding domain superfamily/Winged helix DNA-binding domain"/>
    <property type="match status" value="1"/>
</dbReference>
<dbReference type="Gene3D" id="3.30.420.40">
    <property type="match status" value="2"/>
</dbReference>
<dbReference type="PANTHER" id="PTHR18964">
    <property type="entry name" value="ROK (REPRESSOR, ORF, KINASE) FAMILY"/>
    <property type="match status" value="1"/>
</dbReference>
<dbReference type="InterPro" id="IPR036388">
    <property type="entry name" value="WH-like_DNA-bd_sf"/>
</dbReference>
<keyword evidence="4" id="KW-1185">Reference proteome</keyword>
<proteinExistence type="inferred from homology"/>
<evidence type="ECO:0000313" key="3">
    <source>
        <dbReference type="EMBL" id="AKU15408.1"/>
    </source>
</evidence>
<comment type="similarity">
    <text evidence="1">Belongs to the ROK (NagC/XylR) family.</text>
</comment>
<evidence type="ECO:0000259" key="2">
    <source>
        <dbReference type="Pfam" id="PF09339"/>
    </source>
</evidence>
<dbReference type="InterPro" id="IPR043129">
    <property type="entry name" value="ATPase_NBD"/>
</dbReference>
<dbReference type="InterPro" id="IPR000600">
    <property type="entry name" value="ROK"/>
</dbReference>
<dbReference type="KEGG" id="lmoi:VV02_05220"/>
<dbReference type="SUPFAM" id="SSF46785">
    <property type="entry name" value="Winged helix' DNA-binding domain"/>
    <property type="match status" value="1"/>
</dbReference>
<sequence>MEEIRVSHDGQPRSGTPVLRRINTAAVLEVARGAAPRALRIAELAKLTGLTRPTVANAVEALRDTGWVVQREPDLGAPAMGRPALRYALNPRAAFVLGIDIGPHAVAACVADVTGQRCALERRTVPTAKPLDATVLLQVIDEATSAAVEAAGVRPGDISGIVAASPGIVDSPRGTVRIAPSVPGWPDLPFLSWLSSKYPCPAVVENDANAAAIEIAAGREAVGETILALQWGTRLGAGLIIEGRLHRGRSFAAGEIGFIAPSDSPSDTPLDSTASGPLEQSIGADGIVQRAEDAARRSPNSHLAAALRAADPDRRAVAVFDAAGRDPVAAAVVQEVAQQLARAIAPVVLALDPDVVVIGGGVARAGSPLTDAVSSELSQRVLSAPAVEVSSLVEDAVVAGAVRLALQEVWRRRMAL</sequence>
<accession>A0A0K1JFP7</accession>
<dbReference type="AlphaFoldDB" id="A0A0K1JFP7"/>
<feature type="domain" description="HTH iclR-type" evidence="2">
    <location>
        <begin position="34"/>
        <end position="71"/>
    </location>
</feature>
<organism evidence="3 4">
    <name type="scientific">Luteipulveratus mongoliensis</name>
    <dbReference type="NCBI Taxonomy" id="571913"/>
    <lineage>
        <taxon>Bacteria</taxon>
        <taxon>Bacillati</taxon>
        <taxon>Actinomycetota</taxon>
        <taxon>Actinomycetes</taxon>
        <taxon>Micrococcales</taxon>
        <taxon>Dermacoccaceae</taxon>
        <taxon>Luteipulveratus</taxon>
    </lineage>
</organism>
<dbReference type="InterPro" id="IPR036390">
    <property type="entry name" value="WH_DNA-bd_sf"/>
</dbReference>
<dbReference type="OrthoDB" id="37575at2"/>
<dbReference type="Pfam" id="PF00480">
    <property type="entry name" value="ROK"/>
    <property type="match status" value="1"/>
</dbReference>
<dbReference type="GO" id="GO:0003677">
    <property type="term" value="F:DNA binding"/>
    <property type="evidence" value="ECO:0007669"/>
    <property type="project" value="InterPro"/>
</dbReference>
<dbReference type="SUPFAM" id="SSF53067">
    <property type="entry name" value="Actin-like ATPase domain"/>
    <property type="match status" value="1"/>
</dbReference>
<protein>
    <recommendedName>
        <fullName evidence="2">HTH iclR-type domain-containing protein</fullName>
    </recommendedName>
</protein>
<dbReference type="STRING" id="571913.VV02_05220"/>
<dbReference type="Pfam" id="PF09339">
    <property type="entry name" value="HTH_IclR"/>
    <property type="match status" value="1"/>
</dbReference>
<reference evidence="3 4" key="1">
    <citation type="submission" date="2015-03" db="EMBL/GenBank/DDBJ databases">
        <title>Luteipulveratus halotolerans sp. nov., a novel actinobacterium (Dermacoccaceae) from Sarawak, Malaysia.</title>
        <authorList>
            <person name="Juboi H."/>
            <person name="Basik A."/>
            <person name="Shamsul S.S."/>
            <person name="Arnold P."/>
            <person name="Schmitt E.K."/>
            <person name="Sanglier J.-J."/>
            <person name="Yeo T."/>
        </authorList>
    </citation>
    <scope>NUCLEOTIDE SEQUENCE [LARGE SCALE GENOMIC DNA]</scope>
    <source>
        <strain evidence="3 4">MN07-A0370</strain>
    </source>
</reference>
<dbReference type="EMBL" id="CP011112">
    <property type="protein sequence ID" value="AKU15408.1"/>
    <property type="molecule type" value="Genomic_DNA"/>
</dbReference>
<evidence type="ECO:0000256" key="1">
    <source>
        <dbReference type="ARBA" id="ARBA00006479"/>
    </source>
</evidence>
<name>A0A0K1JFP7_9MICO</name>
<dbReference type="InterPro" id="IPR005471">
    <property type="entry name" value="Tscrpt_reg_IclR_N"/>
</dbReference>
<dbReference type="PANTHER" id="PTHR18964:SF149">
    <property type="entry name" value="BIFUNCTIONAL UDP-N-ACETYLGLUCOSAMINE 2-EPIMERASE_N-ACETYLMANNOSAMINE KINASE"/>
    <property type="match status" value="1"/>
</dbReference>
<dbReference type="GO" id="GO:0006355">
    <property type="term" value="P:regulation of DNA-templated transcription"/>
    <property type="evidence" value="ECO:0007669"/>
    <property type="project" value="InterPro"/>
</dbReference>
<dbReference type="Proteomes" id="UP000066480">
    <property type="component" value="Chromosome"/>
</dbReference>
<evidence type="ECO:0000313" key="4">
    <source>
        <dbReference type="Proteomes" id="UP000066480"/>
    </source>
</evidence>